<reference evidence="2 3" key="1">
    <citation type="submission" date="2018-08" db="EMBL/GenBank/DDBJ databases">
        <title>Draft genome of the lignicolous fungus Coniochaeta pulveracea.</title>
        <authorList>
            <person name="Borstlap C.J."/>
            <person name="De Witt R.N."/>
            <person name="Botha A."/>
            <person name="Volschenk H."/>
        </authorList>
    </citation>
    <scope>NUCLEOTIDE SEQUENCE [LARGE SCALE GENOMIC DNA]</scope>
    <source>
        <strain evidence="2 3">CAB683</strain>
    </source>
</reference>
<organism evidence="2 3">
    <name type="scientific">Coniochaeta pulveracea</name>
    <dbReference type="NCBI Taxonomy" id="177199"/>
    <lineage>
        <taxon>Eukaryota</taxon>
        <taxon>Fungi</taxon>
        <taxon>Dikarya</taxon>
        <taxon>Ascomycota</taxon>
        <taxon>Pezizomycotina</taxon>
        <taxon>Sordariomycetes</taxon>
        <taxon>Sordariomycetidae</taxon>
        <taxon>Coniochaetales</taxon>
        <taxon>Coniochaetaceae</taxon>
        <taxon>Coniochaeta</taxon>
    </lineage>
</organism>
<name>A0A420YEX0_9PEZI</name>
<dbReference type="InterPro" id="IPR052945">
    <property type="entry name" value="Mitotic_Regulator"/>
</dbReference>
<feature type="region of interest" description="Disordered" evidence="1">
    <location>
        <begin position="1"/>
        <end position="133"/>
    </location>
</feature>
<dbReference type="GO" id="GO:0032153">
    <property type="term" value="C:cell division site"/>
    <property type="evidence" value="ECO:0007669"/>
    <property type="project" value="TreeGrafter"/>
</dbReference>
<dbReference type="Gene3D" id="1.25.40.10">
    <property type="entry name" value="Tetratricopeptide repeat domain"/>
    <property type="match status" value="1"/>
</dbReference>
<dbReference type="PANTHER" id="PTHR43628">
    <property type="entry name" value="ACTIVATOR OF C KINASE PROTEIN 1-RELATED"/>
    <property type="match status" value="1"/>
</dbReference>
<accession>A0A420YEX0</accession>
<dbReference type="Pfam" id="PF08238">
    <property type="entry name" value="Sel1"/>
    <property type="match status" value="3"/>
</dbReference>
<evidence type="ECO:0000256" key="1">
    <source>
        <dbReference type="SAM" id="MobiDB-lite"/>
    </source>
</evidence>
<dbReference type="PANTHER" id="PTHR43628:SF1">
    <property type="entry name" value="CHITIN SYNTHASE REGULATORY FACTOR 2-RELATED"/>
    <property type="match status" value="1"/>
</dbReference>
<dbReference type="EMBL" id="QVQW01000014">
    <property type="protein sequence ID" value="RKU46479.1"/>
    <property type="molecule type" value="Genomic_DNA"/>
</dbReference>
<feature type="compositionally biased region" description="Basic and acidic residues" evidence="1">
    <location>
        <begin position="96"/>
        <end position="110"/>
    </location>
</feature>
<dbReference type="STRING" id="177199.A0A420YEX0"/>
<dbReference type="SUPFAM" id="SSF81901">
    <property type="entry name" value="HCP-like"/>
    <property type="match status" value="1"/>
</dbReference>
<proteinExistence type="predicted"/>
<feature type="compositionally biased region" description="Basic and acidic residues" evidence="1">
    <location>
        <begin position="57"/>
        <end position="70"/>
    </location>
</feature>
<sequence>MGLKDLLKRKDEVEEERQTAPDTSPGLSAPEFTFIRSDTFSQEVIHPPGHQDGGNDDDQHLSTNEKETTPSKHRLSLASFRSPRSRHSSVSSTKSTAKEKDHSLQRESTTRRLSHRLHLSRSPSSSEVVPANLPEIVTTPEDKDGAEQQWERRATILARENGKHRERPAISSERYSFEAGGEFAQLKIHDDDGQISPGPHDIGVAYSTPEEKGPEVVPQRVVPEEGVVSTKAIDEDIQTAIKLHEEGDLKRSTAMFGRLADPKGANNPLSQVLYGLALRHGWGCDPDPAAAVNYLSAAASNAATVENLALQAGLKKGGAAKGELVLAIFELANCFRHGWGIPKDAVAAKQYYETAANLGDTDAMNEVAWCYLEGFGTKKDKYAAAKYYRLAEQNGNKTLGNSWIWKDKYNPENSKK</sequence>
<dbReference type="AlphaFoldDB" id="A0A420YEX0"/>
<dbReference type="InterPro" id="IPR006597">
    <property type="entry name" value="Sel1-like"/>
</dbReference>
<evidence type="ECO:0008006" key="4">
    <source>
        <dbReference type="Google" id="ProtNLM"/>
    </source>
</evidence>
<keyword evidence="3" id="KW-1185">Reference proteome</keyword>
<comment type="caution">
    <text evidence="2">The sequence shown here is derived from an EMBL/GenBank/DDBJ whole genome shotgun (WGS) entry which is preliminary data.</text>
</comment>
<evidence type="ECO:0000313" key="2">
    <source>
        <dbReference type="EMBL" id="RKU46479.1"/>
    </source>
</evidence>
<dbReference type="FunFam" id="1.25.40.10:FF:001244">
    <property type="entry name" value="HCP-like protein"/>
    <property type="match status" value="1"/>
</dbReference>
<dbReference type="InterPro" id="IPR011990">
    <property type="entry name" value="TPR-like_helical_dom_sf"/>
</dbReference>
<dbReference type="Proteomes" id="UP000275385">
    <property type="component" value="Unassembled WGS sequence"/>
</dbReference>
<gene>
    <name evidence="2" type="ORF">DL546_008048</name>
</gene>
<dbReference type="OrthoDB" id="2148946at2759"/>
<protein>
    <recommendedName>
        <fullName evidence="4">Protein DSF2</fullName>
    </recommendedName>
</protein>
<dbReference type="SMART" id="SM00671">
    <property type="entry name" value="SEL1"/>
    <property type="match status" value="3"/>
</dbReference>
<feature type="compositionally biased region" description="Basic and acidic residues" evidence="1">
    <location>
        <begin position="1"/>
        <end position="19"/>
    </location>
</feature>
<dbReference type="GO" id="GO:0010972">
    <property type="term" value="P:negative regulation of G2/M transition of mitotic cell cycle"/>
    <property type="evidence" value="ECO:0007669"/>
    <property type="project" value="TreeGrafter"/>
</dbReference>
<evidence type="ECO:0000313" key="3">
    <source>
        <dbReference type="Proteomes" id="UP000275385"/>
    </source>
</evidence>